<comment type="caution">
    <text evidence="4">The sequence shown here is derived from an EMBL/GenBank/DDBJ whole genome shotgun (WGS) entry which is preliminary data.</text>
</comment>
<comment type="subcellular location">
    <subcellularLocation>
        <location evidence="1">Membrane</location>
    </subcellularLocation>
</comment>
<dbReference type="AlphaFoldDB" id="D5RMS6"/>
<organism evidence="4 5">
    <name type="scientific">Pseudoroseomonas cervicalis ATCC 49957</name>
    <dbReference type="NCBI Taxonomy" id="525371"/>
    <lineage>
        <taxon>Bacteria</taxon>
        <taxon>Pseudomonadati</taxon>
        <taxon>Pseudomonadota</taxon>
        <taxon>Alphaproteobacteria</taxon>
        <taxon>Acetobacterales</taxon>
        <taxon>Roseomonadaceae</taxon>
        <taxon>Roseomonas</taxon>
    </lineage>
</organism>
<feature type="domain" description="Beta-lactamase-related" evidence="3">
    <location>
        <begin position="27"/>
        <end position="331"/>
    </location>
</feature>
<dbReference type="Pfam" id="PF00144">
    <property type="entry name" value="Beta-lactamase"/>
    <property type="match status" value="1"/>
</dbReference>
<dbReference type="Proteomes" id="UP000005324">
    <property type="component" value="Unassembled WGS sequence"/>
</dbReference>
<dbReference type="PANTHER" id="PTHR46825:SF11">
    <property type="entry name" value="PENICILLIN-BINDING PROTEIN 4"/>
    <property type="match status" value="1"/>
</dbReference>
<keyword evidence="5" id="KW-1185">Reference proteome</keyword>
<dbReference type="InterPro" id="IPR012338">
    <property type="entry name" value="Beta-lactam/transpept-like"/>
</dbReference>
<keyword evidence="4" id="KW-0031">Aminopeptidase</keyword>
<dbReference type="InterPro" id="IPR001466">
    <property type="entry name" value="Beta-lactam-related"/>
</dbReference>
<dbReference type="Gene3D" id="3.40.710.10">
    <property type="entry name" value="DD-peptidase/beta-lactamase superfamily"/>
    <property type="match status" value="1"/>
</dbReference>
<sequence length="511" mass="53174">MSATDTLTRTPDWVAARDAAERLLAPWREGGAAPGGAILAFDASRIRVEVAAGLESLSGTTPFSGASVVRYASVTKHVLAALALRDGPSLDDALGAHLPELRGGLAGVSLGRALDMTGGLPDLRETLALLGLTATEAIGSDAALGFLARQEGLNFSPGTQISYSNTGYRLVEAILARRGHRFADFVEHSVNRPLGLAWRAPELWSEPVPGLVPGYWQDGAGWQQGFAGLHLSASGCLTGSGADLARWGQALLRNEGAAEGLLARQGAPRHLADGRATGYGLGLAHDEIGGVALIGHGGSHIGYKTYLLLAPEPGLGVVLVANREDAASHAMALATMAALLGAELPPLAPALPPGLYAEDEGPHWLEIAGQTALFLGAGDTLHAAGDGSVVTLSAHLPMRLRATAEGIEGELGHVARRFRRVDVAQDAGLDSIQGEWRGAAGDAAFRIEGDTLLRGIGPARRQATLRPLGGGRYVTQLPDGPWPLRFGLAFAGDEVALTSHRSRVLRFHRAG</sequence>
<dbReference type="GO" id="GO:0004177">
    <property type="term" value="F:aminopeptidase activity"/>
    <property type="evidence" value="ECO:0007669"/>
    <property type="project" value="UniProtKB-KW"/>
</dbReference>
<proteinExistence type="predicted"/>
<dbReference type="InterPro" id="IPR050491">
    <property type="entry name" value="AmpC-like"/>
</dbReference>
<evidence type="ECO:0000313" key="5">
    <source>
        <dbReference type="Proteomes" id="UP000005324"/>
    </source>
</evidence>
<dbReference type="HOGENOM" id="CLU_530655_0_0_5"/>
<dbReference type="GO" id="GO:0016020">
    <property type="term" value="C:membrane"/>
    <property type="evidence" value="ECO:0007669"/>
    <property type="project" value="UniProtKB-SubCell"/>
</dbReference>
<dbReference type="EC" id="3.4.11.19" evidence="4"/>
<name>D5RMS6_9PROT</name>
<evidence type="ECO:0000313" key="4">
    <source>
        <dbReference type="EMBL" id="EFH11390.1"/>
    </source>
</evidence>
<keyword evidence="4" id="KW-0378">Hydrolase</keyword>
<evidence type="ECO:0000256" key="2">
    <source>
        <dbReference type="ARBA" id="ARBA00023136"/>
    </source>
</evidence>
<reference evidence="4 5" key="1">
    <citation type="submission" date="2010-04" db="EMBL/GenBank/DDBJ databases">
        <authorList>
            <person name="Qin X."/>
            <person name="Bachman B."/>
            <person name="Battles P."/>
            <person name="Bell A."/>
            <person name="Bess C."/>
            <person name="Bickham C."/>
            <person name="Chaboub L."/>
            <person name="Chen D."/>
            <person name="Coyle M."/>
            <person name="Deiros D.R."/>
            <person name="Dinh H."/>
            <person name="Forbes L."/>
            <person name="Fowler G."/>
            <person name="Francisco L."/>
            <person name="Fu Q."/>
            <person name="Gubbala S."/>
            <person name="Hale W."/>
            <person name="Han Y."/>
            <person name="Hemphill L."/>
            <person name="Highlander S.K."/>
            <person name="Hirani K."/>
            <person name="Hogues M."/>
            <person name="Jackson L."/>
            <person name="Jakkamsetti A."/>
            <person name="Javaid M."/>
            <person name="Jiang H."/>
            <person name="Korchina V."/>
            <person name="Kovar C."/>
            <person name="Lara F."/>
            <person name="Lee S."/>
            <person name="Mata R."/>
            <person name="Mathew T."/>
            <person name="Moen C."/>
            <person name="Morales K."/>
            <person name="Munidasa M."/>
            <person name="Nazareth L."/>
            <person name="Ngo R."/>
            <person name="Nguyen L."/>
            <person name="Okwuonu G."/>
            <person name="Ongeri F."/>
            <person name="Patil S."/>
            <person name="Petrosino J."/>
            <person name="Pham C."/>
            <person name="Pham P."/>
            <person name="Pu L.-L."/>
            <person name="Puazo M."/>
            <person name="Raj R."/>
            <person name="Reid J."/>
            <person name="Rouhana J."/>
            <person name="Saada N."/>
            <person name="Shang Y."/>
            <person name="Simmons D."/>
            <person name="Thornton R."/>
            <person name="Warren J."/>
            <person name="Weissenberger G."/>
            <person name="Zhang J."/>
            <person name="Zhang L."/>
            <person name="Zhou C."/>
            <person name="Zhu D."/>
            <person name="Muzny D."/>
            <person name="Worley K."/>
            <person name="Gibbs R."/>
        </authorList>
    </citation>
    <scope>NUCLEOTIDE SEQUENCE [LARGE SCALE GENOMIC DNA]</scope>
    <source>
        <strain evidence="4 5">ATCC 49957</strain>
    </source>
</reference>
<evidence type="ECO:0000256" key="1">
    <source>
        <dbReference type="ARBA" id="ARBA00004370"/>
    </source>
</evidence>
<protein>
    <submittedName>
        <fullName evidence="4">Beta-lactamase</fullName>
        <ecNumber evidence="4">3.4.11.19</ecNumber>
    </submittedName>
</protein>
<dbReference type="PANTHER" id="PTHR46825">
    <property type="entry name" value="D-ALANYL-D-ALANINE-CARBOXYPEPTIDASE/ENDOPEPTIDASE AMPH"/>
    <property type="match status" value="1"/>
</dbReference>
<dbReference type="SUPFAM" id="SSF56601">
    <property type="entry name" value="beta-lactamase/transpeptidase-like"/>
    <property type="match status" value="1"/>
</dbReference>
<keyword evidence="4" id="KW-0645">Protease</keyword>
<dbReference type="EMBL" id="ADVL01000414">
    <property type="protein sequence ID" value="EFH11390.1"/>
    <property type="molecule type" value="Genomic_DNA"/>
</dbReference>
<evidence type="ECO:0000259" key="3">
    <source>
        <dbReference type="Pfam" id="PF00144"/>
    </source>
</evidence>
<keyword evidence="2" id="KW-0472">Membrane</keyword>
<gene>
    <name evidence="4" type="ORF">HMPREF0731_2387</name>
</gene>
<dbReference type="RefSeq" id="WP_007005317.1">
    <property type="nucleotide sequence ID" value="NZ_GG770782.1"/>
</dbReference>
<accession>D5RMS6</accession>